<keyword evidence="3" id="KW-0408">Iron</keyword>
<dbReference type="EMBL" id="SHMQ01000006">
    <property type="protein sequence ID" value="RZV39787.1"/>
    <property type="molecule type" value="Genomic_DNA"/>
</dbReference>
<dbReference type="Gene3D" id="3.20.20.70">
    <property type="entry name" value="Aldolase class I"/>
    <property type="match status" value="1"/>
</dbReference>
<evidence type="ECO:0000313" key="7">
    <source>
        <dbReference type="EMBL" id="RZV39787.1"/>
    </source>
</evidence>
<proteinExistence type="predicted"/>
<dbReference type="PANTHER" id="PTHR22960:SF0">
    <property type="entry name" value="MOLYBDENUM COFACTOR BIOSYNTHESIS PROTEIN 1"/>
    <property type="match status" value="1"/>
</dbReference>
<reference evidence="7 8" key="1">
    <citation type="submission" date="2019-01" db="EMBL/GenBank/DDBJ databases">
        <title>Insights into ecological role of a new deltaproteobacterial order Candidatus Sinidesulfobacterales (Sva0485) by metagenomics and metatranscriptomics.</title>
        <authorList>
            <person name="Tan S."/>
            <person name="Liu J."/>
            <person name="Fang Y."/>
            <person name="Hedlund B."/>
            <person name="Lian Z.-H."/>
            <person name="Huang L.-Y."/>
            <person name="Li J.-T."/>
            <person name="Huang L.-N."/>
            <person name="Li W.-J."/>
            <person name="Jiang H.-C."/>
            <person name="Dong H.-L."/>
            <person name="Shu W.-S."/>
        </authorList>
    </citation>
    <scope>NUCLEOTIDE SEQUENCE [LARGE SCALE GENOMIC DNA]</scope>
    <source>
        <strain evidence="7">AP4</strain>
    </source>
</reference>
<dbReference type="SFLD" id="SFLDG01386">
    <property type="entry name" value="main_SPASM_domain-containing"/>
    <property type="match status" value="1"/>
</dbReference>
<dbReference type="SFLD" id="SFLDG01067">
    <property type="entry name" value="SPASM/twitch_domain_containing"/>
    <property type="match status" value="1"/>
</dbReference>
<dbReference type="GO" id="GO:0061798">
    <property type="term" value="F:GTP 3',8'-cyclase activity"/>
    <property type="evidence" value="ECO:0007669"/>
    <property type="project" value="TreeGrafter"/>
</dbReference>
<dbReference type="Proteomes" id="UP000322454">
    <property type="component" value="Unassembled WGS sequence"/>
</dbReference>
<dbReference type="PROSITE" id="PS51918">
    <property type="entry name" value="RADICAL_SAM"/>
    <property type="match status" value="1"/>
</dbReference>
<dbReference type="InterPro" id="IPR006638">
    <property type="entry name" value="Elp3/MiaA/NifB-like_rSAM"/>
</dbReference>
<evidence type="ECO:0000259" key="6">
    <source>
        <dbReference type="PROSITE" id="PS51918"/>
    </source>
</evidence>
<keyword evidence="1" id="KW-0949">S-adenosyl-L-methionine</keyword>
<dbReference type="GO" id="GO:0061799">
    <property type="term" value="F:cyclic pyranopterin monophosphate synthase activity"/>
    <property type="evidence" value="ECO:0007669"/>
    <property type="project" value="TreeGrafter"/>
</dbReference>
<dbReference type="AlphaFoldDB" id="A0A520XF16"/>
<evidence type="ECO:0000256" key="3">
    <source>
        <dbReference type="ARBA" id="ARBA00023004"/>
    </source>
</evidence>
<gene>
    <name evidence="7" type="ORF">EVJ48_03630</name>
</gene>
<evidence type="ECO:0000256" key="5">
    <source>
        <dbReference type="ARBA" id="ARBA00023150"/>
    </source>
</evidence>
<keyword evidence="2" id="KW-0479">Metal-binding</keyword>
<dbReference type="InterPro" id="IPR007197">
    <property type="entry name" value="rSAM"/>
</dbReference>
<evidence type="ECO:0000256" key="1">
    <source>
        <dbReference type="ARBA" id="ARBA00022691"/>
    </source>
</evidence>
<dbReference type="GO" id="GO:0051536">
    <property type="term" value="F:iron-sulfur cluster binding"/>
    <property type="evidence" value="ECO:0007669"/>
    <property type="project" value="UniProtKB-KW"/>
</dbReference>
<accession>A0A520XF16</accession>
<evidence type="ECO:0000313" key="8">
    <source>
        <dbReference type="Proteomes" id="UP000322454"/>
    </source>
</evidence>
<dbReference type="GO" id="GO:0046872">
    <property type="term" value="F:metal ion binding"/>
    <property type="evidence" value="ECO:0007669"/>
    <property type="project" value="UniProtKB-KW"/>
</dbReference>
<dbReference type="GO" id="GO:0006777">
    <property type="term" value="P:Mo-molybdopterin cofactor biosynthetic process"/>
    <property type="evidence" value="ECO:0007669"/>
    <property type="project" value="UniProtKB-KW"/>
</dbReference>
<dbReference type="PANTHER" id="PTHR22960">
    <property type="entry name" value="MOLYBDOPTERIN COFACTOR SYNTHESIS PROTEIN A"/>
    <property type="match status" value="1"/>
</dbReference>
<protein>
    <submittedName>
        <fullName evidence="7">Radical SAM protein</fullName>
    </submittedName>
</protein>
<dbReference type="InterPro" id="IPR050105">
    <property type="entry name" value="MoCo_biosynth_MoaA/MoaC"/>
</dbReference>
<name>A0A520XF16_9DELT</name>
<evidence type="ECO:0000256" key="4">
    <source>
        <dbReference type="ARBA" id="ARBA00023014"/>
    </source>
</evidence>
<evidence type="ECO:0000256" key="2">
    <source>
        <dbReference type="ARBA" id="ARBA00022723"/>
    </source>
</evidence>
<keyword evidence="5" id="KW-0501">Molybdenum cofactor biosynthesis</keyword>
<dbReference type="SUPFAM" id="SSF102114">
    <property type="entry name" value="Radical SAM enzymes"/>
    <property type="match status" value="1"/>
</dbReference>
<keyword evidence="4" id="KW-0411">Iron-sulfur</keyword>
<sequence>MKQYLFELFENKEYDSNFERFKFKIPSLRVSLSGKCNENCFYCHNEGVPKKISSTIQTGDIINVVYSLKNFGLKKIKFTGGEPLLYKDLKNLLYKVKHINDLKLYITTNGTLIRKRIKDLSPNIIDKISVSLDTLDPRFYKYITGKDYLYEVLSGLKILKDYGYNVEIDAVLLKKINSAKSSLNKLIDYCINNDFDLQFIELSNETDETSYSKFYADPYLTLKKAGLDFLNDDTNDRQFFKIKNSKITLCRKVNDVCKSTGDRCSGMRLLPNGVLKNFYY</sequence>
<dbReference type="CDD" id="cd01335">
    <property type="entry name" value="Radical_SAM"/>
    <property type="match status" value="1"/>
</dbReference>
<dbReference type="InterPro" id="IPR013785">
    <property type="entry name" value="Aldolase_TIM"/>
</dbReference>
<dbReference type="SMART" id="SM00729">
    <property type="entry name" value="Elp3"/>
    <property type="match status" value="1"/>
</dbReference>
<dbReference type="Pfam" id="PF04055">
    <property type="entry name" value="Radical_SAM"/>
    <property type="match status" value="1"/>
</dbReference>
<dbReference type="InterPro" id="IPR058240">
    <property type="entry name" value="rSAM_sf"/>
</dbReference>
<dbReference type="SFLD" id="SFLDS00029">
    <property type="entry name" value="Radical_SAM"/>
    <property type="match status" value="1"/>
</dbReference>
<organism evidence="7 8">
    <name type="scientific">Candidatus Acidulodesulfobacterium acidiphilum</name>
    <dbReference type="NCBI Taxonomy" id="2597224"/>
    <lineage>
        <taxon>Bacteria</taxon>
        <taxon>Deltaproteobacteria</taxon>
        <taxon>Candidatus Acidulodesulfobacterales</taxon>
        <taxon>Candidatus Acidulodesulfobacterium</taxon>
    </lineage>
</organism>
<comment type="caution">
    <text evidence="7">The sequence shown here is derived from an EMBL/GenBank/DDBJ whole genome shotgun (WGS) entry which is preliminary data.</text>
</comment>
<feature type="domain" description="Radical SAM core" evidence="6">
    <location>
        <begin position="20"/>
        <end position="233"/>
    </location>
</feature>